<evidence type="ECO:0000313" key="1">
    <source>
        <dbReference type="EMBL" id="MFC5154166.1"/>
    </source>
</evidence>
<dbReference type="Proteomes" id="UP001596160">
    <property type="component" value="Unassembled WGS sequence"/>
</dbReference>
<gene>
    <name evidence="1" type="ORF">ACFPRH_20740</name>
</gene>
<comment type="caution">
    <text evidence="1">The sequence shown here is derived from an EMBL/GenBank/DDBJ whole genome shotgun (WGS) entry which is preliminary data.</text>
</comment>
<dbReference type="RefSeq" id="WP_344480091.1">
    <property type="nucleotide sequence ID" value="NZ_BAAASB010000014.1"/>
</dbReference>
<organism evidence="1 2">
    <name type="scientific">Streptomyces amakusaensis</name>
    <dbReference type="NCBI Taxonomy" id="67271"/>
    <lineage>
        <taxon>Bacteria</taxon>
        <taxon>Bacillati</taxon>
        <taxon>Actinomycetota</taxon>
        <taxon>Actinomycetes</taxon>
        <taxon>Kitasatosporales</taxon>
        <taxon>Streptomycetaceae</taxon>
        <taxon>Streptomyces</taxon>
    </lineage>
</organism>
<dbReference type="InterPro" id="IPR011990">
    <property type="entry name" value="TPR-like_helical_dom_sf"/>
</dbReference>
<reference evidence="2" key="1">
    <citation type="journal article" date="2019" name="Int. J. Syst. Evol. Microbiol.">
        <title>The Global Catalogue of Microorganisms (GCM) 10K type strain sequencing project: providing services to taxonomists for standard genome sequencing and annotation.</title>
        <authorList>
            <consortium name="The Broad Institute Genomics Platform"/>
            <consortium name="The Broad Institute Genome Sequencing Center for Infectious Disease"/>
            <person name="Wu L."/>
            <person name="Ma J."/>
        </authorList>
    </citation>
    <scope>NUCLEOTIDE SEQUENCE [LARGE SCALE GENOMIC DNA]</scope>
    <source>
        <strain evidence="2">PCU 266</strain>
    </source>
</reference>
<dbReference type="Gene3D" id="1.25.40.10">
    <property type="entry name" value="Tetratricopeptide repeat domain"/>
    <property type="match status" value="1"/>
</dbReference>
<proteinExistence type="predicted"/>
<evidence type="ECO:0000313" key="2">
    <source>
        <dbReference type="Proteomes" id="UP001596160"/>
    </source>
</evidence>
<evidence type="ECO:0008006" key="3">
    <source>
        <dbReference type="Google" id="ProtNLM"/>
    </source>
</evidence>
<dbReference type="EMBL" id="JBHSKP010000013">
    <property type="protein sequence ID" value="MFC5154166.1"/>
    <property type="molecule type" value="Genomic_DNA"/>
</dbReference>
<sequence length="414" mass="44542">MPVRMTLFAELVREREWTLLETFNLHYTRTANELADTTGNPRLRGMAVPRRTFDRWMTGRLTGLPQRDTRLVLQTLLGAPAERLFETTDDADGPLHTLYGDAAPSISPGARGRVNPGLAPHWTGLLGVLAAADNTTGPQLVHTTITGELVVIRDYRARASGPARDALLGVESRWAEFAGWTADNLGDGNGARWLGHAFDLAREARDRPMEAYVLMRQAQRAAEQHQAQAAIDLATAALAADGASDRDRALSAVRLAHGHALAGDAAASAALLEKARRLVERADATDTGDPAVIGHHCVLAYISAYEAYCQLLLDRPDRAVAILQPLLTGWPAAYRQDEHLARAWLAQALLAHGEPAEAAVHAAAVLTRTASGGSARILNTLTALEQRMPAGRSAPGEVVHFRSALGLAHDRMGP</sequence>
<keyword evidence="2" id="KW-1185">Reference proteome</keyword>
<name>A0ABW0AL22_9ACTN</name>
<protein>
    <recommendedName>
        <fullName evidence="3">Transcriptional regulator</fullName>
    </recommendedName>
</protein>
<accession>A0ABW0AL22</accession>